<feature type="compositionally biased region" description="Basic and acidic residues" evidence="2">
    <location>
        <begin position="925"/>
        <end position="961"/>
    </location>
</feature>
<feature type="compositionally biased region" description="Acidic residues" evidence="2">
    <location>
        <begin position="355"/>
        <end position="371"/>
    </location>
</feature>
<proteinExistence type="predicted"/>
<feature type="compositionally biased region" description="Basic and acidic residues" evidence="2">
    <location>
        <begin position="594"/>
        <end position="607"/>
    </location>
</feature>
<feature type="region of interest" description="Disordered" evidence="2">
    <location>
        <begin position="1643"/>
        <end position="1678"/>
    </location>
</feature>
<feature type="compositionally biased region" description="Acidic residues" evidence="2">
    <location>
        <begin position="445"/>
        <end position="454"/>
    </location>
</feature>
<feature type="region of interest" description="Disordered" evidence="2">
    <location>
        <begin position="767"/>
        <end position="786"/>
    </location>
</feature>
<feature type="compositionally biased region" description="Basic and acidic residues" evidence="2">
    <location>
        <begin position="481"/>
        <end position="498"/>
    </location>
</feature>
<dbReference type="CDD" id="cd00303">
    <property type="entry name" value="retropepsin_like"/>
    <property type="match status" value="1"/>
</dbReference>
<feature type="region of interest" description="Disordered" evidence="2">
    <location>
        <begin position="416"/>
        <end position="456"/>
    </location>
</feature>
<dbReference type="Proteomes" id="UP000736335">
    <property type="component" value="Unassembled WGS sequence"/>
</dbReference>
<dbReference type="InterPro" id="IPR021109">
    <property type="entry name" value="Peptidase_aspartic_dom_sf"/>
</dbReference>
<dbReference type="GO" id="GO:0004190">
    <property type="term" value="F:aspartic-type endopeptidase activity"/>
    <property type="evidence" value="ECO:0007669"/>
    <property type="project" value="UniProtKB-KW"/>
</dbReference>
<dbReference type="GO" id="GO:0006508">
    <property type="term" value="P:proteolysis"/>
    <property type="evidence" value="ECO:0007669"/>
    <property type="project" value="InterPro"/>
</dbReference>
<evidence type="ECO:0000256" key="2">
    <source>
        <dbReference type="SAM" id="MobiDB-lite"/>
    </source>
</evidence>
<feature type="region of interest" description="Disordered" evidence="2">
    <location>
        <begin position="1"/>
        <end position="37"/>
    </location>
</feature>
<gene>
    <name evidence="3" type="ORF">BJ322DRAFT_1210750</name>
</gene>
<evidence type="ECO:0000256" key="1">
    <source>
        <dbReference type="ARBA" id="ARBA00022750"/>
    </source>
</evidence>
<dbReference type="OrthoDB" id="5535068at2759"/>
<feature type="compositionally biased region" description="Basic and acidic residues" evidence="2">
    <location>
        <begin position="1242"/>
        <end position="1262"/>
    </location>
</feature>
<reference evidence="3" key="2">
    <citation type="submission" date="2020-11" db="EMBL/GenBank/DDBJ databases">
        <authorList>
            <consortium name="DOE Joint Genome Institute"/>
            <person name="Kuo A."/>
            <person name="Miyauchi S."/>
            <person name="Kiss E."/>
            <person name="Drula E."/>
            <person name="Kohler A."/>
            <person name="Sanchez-Garcia M."/>
            <person name="Andreopoulos B."/>
            <person name="Barry K.W."/>
            <person name="Bonito G."/>
            <person name="Buee M."/>
            <person name="Carver A."/>
            <person name="Chen C."/>
            <person name="Cichocki N."/>
            <person name="Clum A."/>
            <person name="Culley D."/>
            <person name="Crous P.W."/>
            <person name="Fauchery L."/>
            <person name="Girlanda M."/>
            <person name="Hayes R."/>
            <person name="Keri Z."/>
            <person name="Labutti K."/>
            <person name="Lipzen A."/>
            <person name="Lombard V."/>
            <person name="Magnuson J."/>
            <person name="Maillard F."/>
            <person name="Morin E."/>
            <person name="Murat C."/>
            <person name="Nolan M."/>
            <person name="Ohm R."/>
            <person name="Pangilinan J."/>
            <person name="Pereira M."/>
            <person name="Perotto S."/>
            <person name="Peter M."/>
            <person name="Riley R."/>
            <person name="Sitrit Y."/>
            <person name="Stielow B."/>
            <person name="Szollosi G."/>
            <person name="Zifcakova L."/>
            <person name="Stursova M."/>
            <person name="Spatafora J.W."/>
            <person name="Tedersoo L."/>
            <person name="Vaario L.-M."/>
            <person name="Yamada A."/>
            <person name="Yan M."/>
            <person name="Wang P."/>
            <person name="Xu J."/>
            <person name="Bruns T."/>
            <person name="Baldrian P."/>
            <person name="Vilgalys R."/>
            <person name="Henrissat B."/>
            <person name="Grigoriev I.V."/>
            <person name="Hibbett D."/>
            <person name="Nagy L.G."/>
            <person name="Martin F.M."/>
        </authorList>
    </citation>
    <scope>NUCLEOTIDE SEQUENCE</scope>
    <source>
        <strain evidence="3">UH-Tt-Lm1</strain>
    </source>
</reference>
<feature type="region of interest" description="Disordered" evidence="2">
    <location>
        <begin position="1188"/>
        <end position="1289"/>
    </location>
</feature>
<feature type="compositionally biased region" description="Acidic residues" evidence="2">
    <location>
        <begin position="1529"/>
        <end position="1542"/>
    </location>
</feature>
<dbReference type="Gene3D" id="2.40.70.10">
    <property type="entry name" value="Acid Proteases"/>
    <property type="match status" value="1"/>
</dbReference>
<name>A0A9P6HFZ9_9AGAM</name>
<evidence type="ECO:0000313" key="3">
    <source>
        <dbReference type="EMBL" id="KAF9786311.1"/>
    </source>
</evidence>
<feature type="compositionally biased region" description="Basic and acidic residues" evidence="2">
    <location>
        <begin position="704"/>
        <end position="719"/>
    </location>
</feature>
<feature type="compositionally biased region" description="Polar residues" evidence="2">
    <location>
        <begin position="1226"/>
        <end position="1237"/>
    </location>
</feature>
<feature type="compositionally biased region" description="Polar residues" evidence="2">
    <location>
        <begin position="1273"/>
        <end position="1289"/>
    </location>
</feature>
<keyword evidence="1" id="KW-0378">Hydrolase</keyword>
<sequence>MKKFPRSDKAQSLGRKEIPINPGVNLNANKAGNPKGMGTVDINKSVVKLKPNEQTVPMDVDKAVLMKPGKGFRKEPAHQLKPNIVKVTNPGPTGRNCSEITNEILSTPVTLTVQEIVNNSPFLRRGLATAMRPHREVLGPTQEKTGFVGEVYEDHNMDPSDEDMSIQEEDDEEENYLNDRMLEPQINQDRGDLLKIPVKVGEGQMTGIFDSGSQLNIISQELAESAGIPWLTADKYQIQLVSVDGNLTKCAGMVPMAEMIIQTDDGPVSTRGNLFVKPHAGFQLLLGRPWGRRNRAHLFEDKEGSRIAFLTKTGWHNITPLANLRKTSNPGQLPKRKQRQTAQVYAAQGSHTIEEGEVPETEAEEEEEYDFESNNAYIGSQALEDRRKDFPYTPLNIGEIEPPTPAQRRMIIEIEDEEDERREEENREVQAPENPRNAPETSNPTEEETVDSELYETFIDKVLDGVSNQEWNEFQGLMAQEKQRDEKRWKRLCKKETSPEAMDQDDSDSSDQRNEEWNEEIEPSQTLATPTEEPGRSPPTSTRITQKGKDNLEGTSKVQLTKLRRTRRTRYLTERAKGAEYQRYIGKYRHKERQTREMTRTRRKGDAAEVYSCGLSVQELLDELGEGTNNDDVADEDSDRPGSATRYRRSYETDDEDDALTSDESRDHEVPEKERLTPREARACSLERQDNREDPRRLIAGGEGYKDLTPDKMDAKEDTDTGVNETDPISREKLTTNSLARDEGVSEGLDPTQIGKYLDPAKKDLQGCRTASNLDSGETRAYESSHELEKLSLLATNEEGLIKEPSTKRVRSKDKGRRSQDVPFDAAENSSKADESNAVNETGCRNPERLCDEQGTHGLEEGVAESGLAAESGDMEDEPKPRISKTVPRRPEVFAAKGNKPWVQTVENMECVVTPESDTDPQRQYIDEHRMDNEPDLGQERKGTSTPEPGDHLNEDGLSREEDTEAGYGTAEDGDGRSSLVDSEFSDEREPFGMKYIPKPDYLPRGLLASKEMTIYGIDDARRERHIFAKDVTLALEDPTGEPVMYHGDVTMRLDEPEPGSVLYVPKRDKVKKAYNFVFSKSLSLNQSITLLTETRKTDTPEGNEIKWNGLTQYELEAVIDELERDPLIKSGETRSYSIQKKSDGTVEVRNGFSHMRTWKQKKEKPQEKETTDEEWIDDGFRYGIVENQLKRIPTSKSGSDPPASDRKLDANGQGRDSDPSHGETSRSVGLGNSWTCNEGPDDLRSQGEKELVNVFRIKETELTDEENPATPTPLTSGSAKTESANNGKCSCGRLDVPELTRTSVQTELAPSMRDRPPSPPSRYRIIDLPVPENVPSVGEVVDVDIPPPEERSPGILAAAHITQLPDPTLGPDEISYFAYGAIIVGGGKDQPPFVRRGQAYVRLFTSNLDNLPDRPLPPPAPRVLEACSSIFQGSRNPTPDTQVYLQVPRNTPFEDQSVVRQSASVIPPPFDPRQTTAVDEHNKTLTRNEIIERIRKVQQLRMDSPSEDEMDLESNTAGKQDQIFNEQVETEENLASDDESDAPLLQRPRTPHPMANARRSLEIAKDLDAKRHGYTRVNNESLDTMPDSPPPPPKVLSCLLPPIETLDALNTGPDSPKIRYYQDDIEDDELDDDEVMTDGHDRFVNTKDIPSCDLGESRTTESKSKKTSTPDDPREQAEIDRNLSFLAPYLDYLQECGDRAEIFQCLASLGLLQIAYDIGTERWYGKEPDREYWGAKISHELEERKYRASKLLASKEKVSGRRDLYSSIVLLLSKPITIRGQTHSYSPVANPGISEVSSQTRLEKRRKKETRVFRHSCSKHTAVEVTESLMITNLRSTG</sequence>
<feature type="region of interest" description="Disordered" evidence="2">
    <location>
        <begin position="793"/>
        <end position="898"/>
    </location>
</feature>
<feature type="region of interest" description="Disordered" evidence="2">
    <location>
        <begin position="910"/>
        <end position="985"/>
    </location>
</feature>
<reference evidence="3" key="1">
    <citation type="journal article" date="2020" name="Nat. Commun.">
        <title>Large-scale genome sequencing of mycorrhizal fungi provides insights into the early evolution of symbiotic traits.</title>
        <authorList>
            <person name="Miyauchi S."/>
            <person name="Kiss E."/>
            <person name="Kuo A."/>
            <person name="Drula E."/>
            <person name="Kohler A."/>
            <person name="Sanchez-Garcia M."/>
            <person name="Morin E."/>
            <person name="Andreopoulos B."/>
            <person name="Barry K.W."/>
            <person name="Bonito G."/>
            <person name="Buee M."/>
            <person name="Carver A."/>
            <person name="Chen C."/>
            <person name="Cichocki N."/>
            <person name="Clum A."/>
            <person name="Culley D."/>
            <person name="Crous P.W."/>
            <person name="Fauchery L."/>
            <person name="Girlanda M."/>
            <person name="Hayes R.D."/>
            <person name="Keri Z."/>
            <person name="LaButti K."/>
            <person name="Lipzen A."/>
            <person name="Lombard V."/>
            <person name="Magnuson J."/>
            <person name="Maillard F."/>
            <person name="Murat C."/>
            <person name="Nolan M."/>
            <person name="Ohm R.A."/>
            <person name="Pangilinan J."/>
            <person name="Pereira M.F."/>
            <person name="Perotto S."/>
            <person name="Peter M."/>
            <person name="Pfister S."/>
            <person name="Riley R."/>
            <person name="Sitrit Y."/>
            <person name="Stielow J.B."/>
            <person name="Szollosi G."/>
            <person name="Zifcakova L."/>
            <person name="Stursova M."/>
            <person name="Spatafora J.W."/>
            <person name="Tedersoo L."/>
            <person name="Vaario L.M."/>
            <person name="Yamada A."/>
            <person name="Yan M."/>
            <person name="Wang P."/>
            <person name="Xu J."/>
            <person name="Bruns T."/>
            <person name="Baldrian P."/>
            <person name="Vilgalys R."/>
            <person name="Dunand C."/>
            <person name="Henrissat B."/>
            <person name="Grigoriev I.V."/>
            <person name="Hibbett D."/>
            <person name="Nagy L.G."/>
            <person name="Martin F.M."/>
        </authorList>
    </citation>
    <scope>NUCLEOTIDE SEQUENCE</scope>
    <source>
        <strain evidence="3">UH-Tt-Lm1</strain>
    </source>
</reference>
<feature type="compositionally biased region" description="Basic and acidic residues" evidence="2">
    <location>
        <begin position="1656"/>
        <end position="1678"/>
    </location>
</feature>
<comment type="caution">
    <text evidence="3">The sequence shown here is derived from an EMBL/GenBank/DDBJ whole genome shotgun (WGS) entry which is preliminary data.</text>
</comment>
<feature type="compositionally biased region" description="Basic and acidic residues" evidence="2">
    <location>
        <begin position="571"/>
        <end position="580"/>
    </location>
</feature>
<dbReference type="EMBL" id="WIUZ02000006">
    <property type="protein sequence ID" value="KAF9786311.1"/>
    <property type="molecule type" value="Genomic_DNA"/>
</dbReference>
<dbReference type="PROSITE" id="PS00141">
    <property type="entry name" value="ASP_PROTEASE"/>
    <property type="match status" value="1"/>
</dbReference>
<dbReference type="SUPFAM" id="SSF50630">
    <property type="entry name" value="Acid proteases"/>
    <property type="match status" value="1"/>
</dbReference>
<accession>A0A9P6HFZ9</accession>
<organism evidence="3 4">
    <name type="scientific">Thelephora terrestris</name>
    <dbReference type="NCBI Taxonomy" id="56493"/>
    <lineage>
        <taxon>Eukaryota</taxon>
        <taxon>Fungi</taxon>
        <taxon>Dikarya</taxon>
        <taxon>Basidiomycota</taxon>
        <taxon>Agaricomycotina</taxon>
        <taxon>Agaricomycetes</taxon>
        <taxon>Thelephorales</taxon>
        <taxon>Thelephoraceae</taxon>
        <taxon>Thelephora</taxon>
    </lineage>
</organism>
<feature type="region of interest" description="Disordered" evidence="2">
    <location>
        <begin position="1501"/>
        <end position="1553"/>
    </location>
</feature>
<feature type="region of interest" description="Disordered" evidence="2">
    <location>
        <begin position="477"/>
        <end position="610"/>
    </location>
</feature>
<feature type="compositionally biased region" description="Basic and acidic residues" evidence="2">
    <location>
        <begin position="1"/>
        <end position="18"/>
    </location>
</feature>
<feature type="compositionally biased region" description="Basic and acidic residues" evidence="2">
    <location>
        <begin position="846"/>
        <end position="860"/>
    </location>
</feature>
<keyword evidence="1" id="KW-0645">Protease</keyword>
<feature type="region of interest" description="Disordered" evidence="2">
    <location>
        <begin position="1136"/>
        <end position="1176"/>
    </location>
</feature>
<feature type="compositionally biased region" description="Basic and acidic residues" evidence="2">
    <location>
        <begin position="1204"/>
        <end position="1225"/>
    </location>
</feature>
<feature type="region of interest" description="Disordered" evidence="2">
    <location>
        <begin position="323"/>
        <end position="371"/>
    </location>
</feature>
<feature type="compositionally biased region" description="Polar residues" evidence="2">
    <location>
        <begin position="1514"/>
        <end position="1528"/>
    </location>
</feature>
<keyword evidence="1" id="KW-0064">Aspartyl protease</keyword>
<feature type="compositionally biased region" description="Basic and acidic residues" evidence="2">
    <location>
        <begin position="728"/>
        <end position="744"/>
    </location>
</feature>
<keyword evidence="4" id="KW-1185">Reference proteome</keyword>
<protein>
    <submittedName>
        <fullName evidence="3">Uncharacterized protein</fullName>
    </submittedName>
</protein>
<feature type="region of interest" description="Disordered" evidence="2">
    <location>
        <begin position="622"/>
        <end position="761"/>
    </location>
</feature>
<evidence type="ECO:0000313" key="4">
    <source>
        <dbReference type="Proteomes" id="UP000736335"/>
    </source>
</evidence>
<feature type="compositionally biased region" description="Basic and acidic residues" evidence="2">
    <location>
        <begin position="663"/>
        <end position="697"/>
    </location>
</feature>
<dbReference type="InterPro" id="IPR001969">
    <property type="entry name" value="Aspartic_peptidase_AS"/>
</dbReference>
<feature type="compositionally biased region" description="Basic and acidic residues" evidence="2">
    <location>
        <begin position="777"/>
        <end position="786"/>
    </location>
</feature>